<comment type="caution">
    <text evidence="1">The sequence shown here is derived from an EMBL/GenBank/DDBJ whole genome shotgun (WGS) entry which is preliminary data.</text>
</comment>
<organism evidence="1 2">
    <name type="scientific">Elysia marginata</name>
    <dbReference type="NCBI Taxonomy" id="1093978"/>
    <lineage>
        <taxon>Eukaryota</taxon>
        <taxon>Metazoa</taxon>
        <taxon>Spiralia</taxon>
        <taxon>Lophotrochozoa</taxon>
        <taxon>Mollusca</taxon>
        <taxon>Gastropoda</taxon>
        <taxon>Heterobranchia</taxon>
        <taxon>Euthyneura</taxon>
        <taxon>Panpulmonata</taxon>
        <taxon>Sacoglossa</taxon>
        <taxon>Placobranchoidea</taxon>
        <taxon>Plakobranchidae</taxon>
        <taxon>Elysia</taxon>
    </lineage>
</organism>
<accession>A0AAV4GSU7</accession>
<reference evidence="1 2" key="1">
    <citation type="journal article" date="2021" name="Elife">
        <title>Chloroplast acquisition without the gene transfer in kleptoplastic sea slugs, Plakobranchus ocellatus.</title>
        <authorList>
            <person name="Maeda T."/>
            <person name="Takahashi S."/>
            <person name="Yoshida T."/>
            <person name="Shimamura S."/>
            <person name="Takaki Y."/>
            <person name="Nagai Y."/>
            <person name="Toyoda A."/>
            <person name="Suzuki Y."/>
            <person name="Arimoto A."/>
            <person name="Ishii H."/>
            <person name="Satoh N."/>
            <person name="Nishiyama T."/>
            <person name="Hasebe M."/>
            <person name="Maruyama T."/>
            <person name="Minagawa J."/>
            <person name="Obokata J."/>
            <person name="Shigenobu S."/>
        </authorList>
    </citation>
    <scope>NUCLEOTIDE SEQUENCE [LARGE SCALE GENOMIC DNA]</scope>
</reference>
<dbReference type="Proteomes" id="UP000762676">
    <property type="component" value="Unassembled WGS sequence"/>
</dbReference>
<sequence>MVDTCSPSSRMLSGPLRASITMATEFEETLSAVTTFVISGSRNVPPLFQQGQRISVDSIGGFPPLDPSALCLRPCGIFLVLSHWDSILKTCVVGRTRVSLEQQSCFLPPPQSLYEYINCRTPVALYLGPWLGQTFPLLLLKLEKKRYSINLI</sequence>
<gene>
    <name evidence="1" type="ORF">ElyMa_002512900</name>
</gene>
<name>A0AAV4GSU7_9GAST</name>
<proteinExistence type="predicted"/>
<evidence type="ECO:0000313" key="1">
    <source>
        <dbReference type="EMBL" id="GFR88255.1"/>
    </source>
</evidence>
<protein>
    <submittedName>
        <fullName evidence="1">Uncharacterized protein</fullName>
    </submittedName>
</protein>
<dbReference type="AlphaFoldDB" id="A0AAV4GSU7"/>
<keyword evidence="2" id="KW-1185">Reference proteome</keyword>
<evidence type="ECO:0000313" key="2">
    <source>
        <dbReference type="Proteomes" id="UP000762676"/>
    </source>
</evidence>
<dbReference type="EMBL" id="BMAT01005148">
    <property type="protein sequence ID" value="GFR88255.1"/>
    <property type="molecule type" value="Genomic_DNA"/>
</dbReference>